<evidence type="ECO:0000256" key="8">
    <source>
        <dbReference type="ARBA" id="ARBA00039401"/>
    </source>
</evidence>
<evidence type="ECO:0000256" key="9">
    <source>
        <dbReference type="SAM" id="Phobius"/>
    </source>
</evidence>
<comment type="subcellular location">
    <subcellularLocation>
        <location evidence="2">Cell membrane</location>
    </subcellularLocation>
</comment>
<dbReference type="Pfam" id="PF02518">
    <property type="entry name" value="HATPase_c"/>
    <property type="match status" value="1"/>
</dbReference>
<keyword evidence="6 11" id="KW-0418">Kinase</keyword>
<comment type="catalytic activity">
    <reaction evidence="1">
        <text>ATP + protein L-histidine = ADP + protein N-phospho-L-histidine.</text>
        <dbReference type="EC" id="2.7.13.3"/>
    </reaction>
</comment>
<dbReference type="SMART" id="SM00388">
    <property type="entry name" value="HisKA"/>
    <property type="match status" value="1"/>
</dbReference>
<protein>
    <recommendedName>
        <fullName evidence="8">Sensor-like histidine kinase SenX3</fullName>
        <ecNumber evidence="3">2.7.13.3</ecNumber>
    </recommendedName>
</protein>
<dbReference type="InterPro" id="IPR003661">
    <property type="entry name" value="HisK_dim/P_dom"/>
</dbReference>
<evidence type="ECO:0000256" key="4">
    <source>
        <dbReference type="ARBA" id="ARBA00022553"/>
    </source>
</evidence>
<evidence type="ECO:0000256" key="1">
    <source>
        <dbReference type="ARBA" id="ARBA00000085"/>
    </source>
</evidence>
<dbReference type="PANTHER" id="PTHR45453">
    <property type="entry name" value="PHOSPHATE REGULON SENSOR PROTEIN PHOR"/>
    <property type="match status" value="1"/>
</dbReference>
<accession>A0ABW1JBU7</accession>
<dbReference type="InterPro" id="IPR036097">
    <property type="entry name" value="HisK_dim/P_sf"/>
</dbReference>
<keyword evidence="9" id="KW-0472">Membrane</keyword>
<dbReference type="InterPro" id="IPR004358">
    <property type="entry name" value="Sig_transdc_His_kin-like_C"/>
</dbReference>
<dbReference type="SMART" id="SM00387">
    <property type="entry name" value="HATPase_c"/>
    <property type="match status" value="1"/>
</dbReference>
<evidence type="ECO:0000256" key="2">
    <source>
        <dbReference type="ARBA" id="ARBA00004236"/>
    </source>
</evidence>
<dbReference type="SUPFAM" id="SSF55874">
    <property type="entry name" value="ATPase domain of HSP90 chaperone/DNA topoisomerase II/histidine kinase"/>
    <property type="match status" value="1"/>
</dbReference>
<evidence type="ECO:0000256" key="3">
    <source>
        <dbReference type="ARBA" id="ARBA00012438"/>
    </source>
</evidence>
<dbReference type="CDD" id="cd00082">
    <property type="entry name" value="HisKA"/>
    <property type="match status" value="1"/>
</dbReference>
<dbReference type="EC" id="2.7.13.3" evidence="3"/>
<dbReference type="Gene3D" id="3.30.565.10">
    <property type="entry name" value="Histidine kinase-like ATPase, C-terminal domain"/>
    <property type="match status" value="1"/>
</dbReference>
<dbReference type="Proteomes" id="UP001596189">
    <property type="component" value="Unassembled WGS sequence"/>
</dbReference>
<dbReference type="SUPFAM" id="SSF47384">
    <property type="entry name" value="Homodimeric domain of signal transducing histidine kinase"/>
    <property type="match status" value="1"/>
</dbReference>
<dbReference type="Pfam" id="PF00512">
    <property type="entry name" value="HisKA"/>
    <property type="match status" value="1"/>
</dbReference>
<dbReference type="InterPro" id="IPR003594">
    <property type="entry name" value="HATPase_dom"/>
</dbReference>
<sequence length="377" mass="39096">MSTDEVTVVAIAAACVLVVGFAGQLTIRRLHGRGLATLLVAISVVVLAAVGAAVAVDSHVMFLSTHDGIVVALTLAAALPLACGLAFWLARAVSQAADSLALTASQVGGSEPPRGARMVSSELACVQDRLLAADSALRAARDGERAAETSRRELVAWVSHDLRTPLAGIRAMAEALEDGVLDDPSEYHKRLRIESDRLSEMVDTLFLLSRLHAGALPPHPERMNLRDLVSDAVASVAPVAEIRKVVVSGDVDPGLVASVDPSQISRALTNLLINGVHHTPAQGEVSVHAEQVADGIRISVQDACGGIPAEDLSRVFDLAWRGRSARFSGPDGGGGLGLAVTQGIVAAHDGQVSVSNVPPGCRFDITLPGGPDVSPVR</sequence>
<evidence type="ECO:0000256" key="7">
    <source>
        <dbReference type="ARBA" id="ARBA00023012"/>
    </source>
</evidence>
<feature type="domain" description="Histidine kinase" evidence="10">
    <location>
        <begin position="157"/>
        <end position="371"/>
    </location>
</feature>
<evidence type="ECO:0000256" key="5">
    <source>
        <dbReference type="ARBA" id="ARBA00022679"/>
    </source>
</evidence>
<gene>
    <name evidence="11" type="ORF">ACFQDO_03970</name>
</gene>
<dbReference type="InterPro" id="IPR036890">
    <property type="entry name" value="HATPase_C_sf"/>
</dbReference>
<keyword evidence="12" id="KW-1185">Reference proteome</keyword>
<keyword evidence="9" id="KW-1133">Transmembrane helix</keyword>
<evidence type="ECO:0000259" key="10">
    <source>
        <dbReference type="PROSITE" id="PS50109"/>
    </source>
</evidence>
<evidence type="ECO:0000313" key="11">
    <source>
        <dbReference type="EMBL" id="MFC6006280.1"/>
    </source>
</evidence>
<comment type="caution">
    <text evidence="11">The sequence shown here is derived from an EMBL/GenBank/DDBJ whole genome shotgun (WGS) entry which is preliminary data.</text>
</comment>
<evidence type="ECO:0000256" key="6">
    <source>
        <dbReference type="ARBA" id="ARBA00022777"/>
    </source>
</evidence>
<dbReference type="PRINTS" id="PR00344">
    <property type="entry name" value="BCTRLSENSOR"/>
</dbReference>
<proteinExistence type="predicted"/>
<dbReference type="InterPro" id="IPR050351">
    <property type="entry name" value="BphY/WalK/GraS-like"/>
</dbReference>
<dbReference type="GO" id="GO:0016301">
    <property type="term" value="F:kinase activity"/>
    <property type="evidence" value="ECO:0007669"/>
    <property type="project" value="UniProtKB-KW"/>
</dbReference>
<keyword evidence="4" id="KW-0597">Phosphoprotein</keyword>
<dbReference type="InterPro" id="IPR005467">
    <property type="entry name" value="His_kinase_dom"/>
</dbReference>
<dbReference type="RefSeq" id="WP_345717130.1">
    <property type="nucleotide sequence ID" value="NZ_BAABFP010000005.1"/>
</dbReference>
<organism evidence="11 12">
    <name type="scientific">Angustibacter luteus</name>
    <dbReference type="NCBI Taxonomy" id="658456"/>
    <lineage>
        <taxon>Bacteria</taxon>
        <taxon>Bacillati</taxon>
        <taxon>Actinomycetota</taxon>
        <taxon>Actinomycetes</taxon>
        <taxon>Kineosporiales</taxon>
        <taxon>Kineosporiaceae</taxon>
    </lineage>
</organism>
<keyword evidence="9" id="KW-0812">Transmembrane</keyword>
<dbReference type="PANTHER" id="PTHR45453:SF1">
    <property type="entry name" value="PHOSPHATE REGULON SENSOR PROTEIN PHOR"/>
    <property type="match status" value="1"/>
</dbReference>
<feature type="transmembrane region" description="Helical" evidence="9">
    <location>
        <begin position="35"/>
        <end position="56"/>
    </location>
</feature>
<name>A0ABW1JBU7_9ACTN</name>
<dbReference type="EMBL" id="JBHSRD010000002">
    <property type="protein sequence ID" value="MFC6006280.1"/>
    <property type="molecule type" value="Genomic_DNA"/>
</dbReference>
<reference evidence="12" key="1">
    <citation type="journal article" date="2019" name="Int. J. Syst. Evol. Microbiol.">
        <title>The Global Catalogue of Microorganisms (GCM) 10K type strain sequencing project: providing services to taxonomists for standard genome sequencing and annotation.</title>
        <authorList>
            <consortium name="The Broad Institute Genomics Platform"/>
            <consortium name="The Broad Institute Genome Sequencing Center for Infectious Disease"/>
            <person name="Wu L."/>
            <person name="Ma J."/>
        </authorList>
    </citation>
    <scope>NUCLEOTIDE SEQUENCE [LARGE SCALE GENOMIC DNA]</scope>
    <source>
        <strain evidence="12">KACC 14249</strain>
    </source>
</reference>
<dbReference type="PROSITE" id="PS50109">
    <property type="entry name" value="HIS_KIN"/>
    <property type="match status" value="1"/>
</dbReference>
<keyword evidence="7" id="KW-0902">Two-component regulatory system</keyword>
<evidence type="ECO:0000313" key="12">
    <source>
        <dbReference type="Proteomes" id="UP001596189"/>
    </source>
</evidence>
<dbReference type="Gene3D" id="1.10.287.130">
    <property type="match status" value="1"/>
</dbReference>
<feature type="transmembrane region" description="Helical" evidence="9">
    <location>
        <begin position="6"/>
        <end position="23"/>
    </location>
</feature>
<keyword evidence="5" id="KW-0808">Transferase</keyword>
<feature type="transmembrane region" description="Helical" evidence="9">
    <location>
        <begin position="68"/>
        <end position="90"/>
    </location>
</feature>